<dbReference type="RefSeq" id="WP_163677044.1">
    <property type="nucleotide sequence ID" value="NZ_JAAIYP010000034.1"/>
</dbReference>
<organism evidence="3 4">
    <name type="scientific">Magnetospirillum aberrantis SpK</name>
    <dbReference type="NCBI Taxonomy" id="908842"/>
    <lineage>
        <taxon>Bacteria</taxon>
        <taxon>Pseudomonadati</taxon>
        <taxon>Pseudomonadota</taxon>
        <taxon>Alphaproteobacteria</taxon>
        <taxon>Rhodospirillales</taxon>
        <taxon>Rhodospirillaceae</taxon>
        <taxon>Magnetospirillum</taxon>
    </lineage>
</organism>
<evidence type="ECO:0000313" key="4">
    <source>
        <dbReference type="Proteomes" id="UP000480684"/>
    </source>
</evidence>
<dbReference type="CDD" id="cd00093">
    <property type="entry name" value="HTH_XRE"/>
    <property type="match status" value="1"/>
</dbReference>
<dbReference type="Proteomes" id="UP000480684">
    <property type="component" value="Unassembled WGS sequence"/>
</dbReference>
<dbReference type="SUPFAM" id="SSF47413">
    <property type="entry name" value="lambda repressor-like DNA-binding domains"/>
    <property type="match status" value="1"/>
</dbReference>
<dbReference type="Gene3D" id="1.10.260.40">
    <property type="entry name" value="lambda repressor-like DNA-binding domains"/>
    <property type="match status" value="1"/>
</dbReference>
<evidence type="ECO:0000313" key="3">
    <source>
        <dbReference type="EMBL" id="NFV79875.1"/>
    </source>
</evidence>
<dbReference type="EMBL" id="JAAIYP010000034">
    <property type="protein sequence ID" value="NFV79875.1"/>
    <property type="molecule type" value="Genomic_DNA"/>
</dbReference>
<sequence length="79" mass="9063">MDLRQLFATNLRRLRHAKGWSQDELALEAEMSRSYLSQIEKGKFYVSLKVLGRLAEALNVEPVEFLKPPMSPSRETGVE</sequence>
<dbReference type="GO" id="GO:0003700">
    <property type="term" value="F:DNA-binding transcription factor activity"/>
    <property type="evidence" value="ECO:0007669"/>
    <property type="project" value="TreeGrafter"/>
</dbReference>
<proteinExistence type="predicted"/>
<gene>
    <name evidence="3" type="ORF">G4223_07100</name>
</gene>
<accession>A0A7C9UYG0</accession>
<dbReference type="InterPro" id="IPR050807">
    <property type="entry name" value="TransReg_Diox_bact_type"/>
</dbReference>
<keyword evidence="4" id="KW-1185">Reference proteome</keyword>
<dbReference type="PANTHER" id="PTHR46797">
    <property type="entry name" value="HTH-TYPE TRANSCRIPTIONAL REGULATOR"/>
    <property type="match status" value="1"/>
</dbReference>
<evidence type="ECO:0000256" key="1">
    <source>
        <dbReference type="ARBA" id="ARBA00023125"/>
    </source>
</evidence>
<protein>
    <submittedName>
        <fullName evidence="3">Helix-turn-helix transcriptional regulator</fullName>
    </submittedName>
</protein>
<dbReference type="Pfam" id="PF01381">
    <property type="entry name" value="HTH_3"/>
    <property type="match status" value="1"/>
</dbReference>
<dbReference type="GO" id="GO:0005829">
    <property type="term" value="C:cytosol"/>
    <property type="evidence" value="ECO:0007669"/>
    <property type="project" value="TreeGrafter"/>
</dbReference>
<keyword evidence="1" id="KW-0238">DNA-binding</keyword>
<reference evidence="3 4" key="1">
    <citation type="submission" date="2020-02" db="EMBL/GenBank/DDBJ databases">
        <authorList>
            <person name="Dziuba M."/>
            <person name="Kuznetsov B."/>
            <person name="Mardanov A."/>
            <person name="Ravin N."/>
            <person name="Grouzdev D."/>
        </authorList>
    </citation>
    <scope>NUCLEOTIDE SEQUENCE [LARGE SCALE GENOMIC DNA]</scope>
    <source>
        <strain evidence="3 4">SpK</strain>
    </source>
</reference>
<evidence type="ECO:0000259" key="2">
    <source>
        <dbReference type="PROSITE" id="PS50943"/>
    </source>
</evidence>
<dbReference type="SMART" id="SM00530">
    <property type="entry name" value="HTH_XRE"/>
    <property type="match status" value="1"/>
</dbReference>
<dbReference type="PANTHER" id="PTHR46797:SF1">
    <property type="entry name" value="METHYLPHOSPHONATE SYNTHASE"/>
    <property type="match status" value="1"/>
</dbReference>
<dbReference type="PROSITE" id="PS50943">
    <property type="entry name" value="HTH_CROC1"/>
    <property type="match status" value="1"/>
</dbReference>
<name>A0A7C9UYG0_9PROT</name>
<dbReference type="InterPro" id="IPR010982">
    <property type="entry name" value="Lambda_DNA-bd_dom_sf"/>
</dbReference>
<feature type="domain" description="HTH cro/C1-type" evidence="2">
    <location>
        <begin position="11"/>
        <end position="65"/>
    </location>
</feature>
<dbReference type="GO" id="GO:0003677">
    <property type="term" value="F:DNA binding"/>
    <property type="evidence" value="ECO:0007669"/>
    <property type="project" value="UniProtKB-KW"/>
</dbReference>
<comment type="caution">
    <text evidence="3">The sequence shown here is derived from an EMBL/GenBank/DDBJ whole genome shotgun (WGS) entry which is preliminary data.</text>
</comment>
<dbReference type="AlphaFoldDB" id="A0A7C9UYG0"/>
<dbReference type="InterPro" id="IPR001387">
    <property type="entry name" value="Cro/C1-type_HTH"/>
</dbReference>